<evidence type="ECO:0000259" key="1">
    <source>
        <dbReference type="SMART" id="SM00507"/>
    </source>
</evidence>
<proteinExistence type="predicted"/>
<dbReference type="SMART" id="SM00497">
    <property type="entry name" value="IENR1"/>
    <property type="match status" value="1"/>
</dbReference>
<dbReference type="InterPro" id="IPR036388">
    <property type="entry name" value="WH-like_DNA-bd_sf"/>
</dbReference>
<feature type="domain" description="HNH nuclease" evidence="1">
    <location>
        <begin position="47"/>
        <end position="95"/>
    </location>
</feature>
<dbReference type="Pfam" id="PF13392">
    <property type="entry name" value="HNH_3"/>
    <property type="match status" value="1"/>
</dbReference>
<dbReference type="Pfam" id="PF07463">
    <property type="entry name" value="NUMOD4"/>
    <property type="match status" value="1"/>
</dbReference>
<dbReference type="EMBL" id="JBIACJ010000009">
    <property type="protein sequence ID" value="MFE8697956.1"/>
    <property type="molecule type" value="Genomic_DNA"/>
</dbReference>
<evidence type="ECO:0000313" key="3">
    <source>
        <dbReference type="Proteomes" id="UP001601058"/>
    </source>
</evidence>
<dbReference type="RefSeq" id="WP_389221889.1">
    <property type="nucleotide sequence ID" value="NZ_JBIACJ010000009.1"/>
</dbReference>
<accession>A0ABW6K1A7</accession>
<dbReference type="InterPro" id="IPR003615">
    <property type="entry name" value="HNH_nuc"/>
</dbReference>
<dbReference type="SUPFAM" id="SSF54060">
    <property type="entry name" value="His-Me finger endonucleases"/>
    <property type="match status" value="1"/>
</dbReference>
<dbReference type="InterPro" id="IPR044925">
    <property type="entry name" value="His-Me_finger_sf"/>
</dbReference>
<keyword evidence="2" id="KW-0378">Hydrolase</keyword>
<evidence type="ECO:0000313" key="2">
    <source>
        <dbReference type="EMBL" id="MFE8697956.1"/>
    </source>
</evidence>
<dbReference type="InterPro" id="IPR003647">
    <property type="entry name" value="Intron_nuc_1_rpt"/>
</dbReference>
<gene>
    <name evidence="2" type="ORF">ACFYKT_16565</name>
</gene>
<dbReference type="Gene3D" id="3.90.75.20">
    <property type="match status" value="1"/>
</dbReference>
<reference evidence="2 3" key="1">
    <citation type="submission" date="2024-08" db="EMBL/GenBank/DDBJ databases">
        <title>Two novel Cytobacillus novel species.</title>
        <authorList>
            <person name="Liu G."/>
        </authorList>
    </citation>
    <scope>NUCLEOTIDE SEQUENCE [LARGE SCALE GENOMIC DNA]</scope>
    <source>
        <strain evidence="2 3">FJAT-53684</strain>
    </source>
</reference>
<keyword evidence="2" id="KW-0540">Nuclease</keyword>
<organism evidence="2 3">
    <name type="scientific">Cytobacillus mangrovibacter</name>
    <dbReference type="NCBI Taxonomy" id="3299024"/>
    <lineage>
        <taxon>Bacteria</taxon>
        <taxon>Bacillati</taxon>
        <taxon>Bacillota</taxon>
        <taxon>Bacilli</taxon>
        <taxon>Bacillales</taxon>
        <taxon>Bacillaceae</taxon>
        <taxon>Cytobacillus</taxon>
    </lineage>
</organism>
<protein>
    <submittedName>
        <fullName evidence="2">HNH endonuclease</fullName>
    </submittedName>
</protein>
<dbReference type="GO" id="GO:0004519">
    <property type="term" value="F:endonuclease activity"/>
    <property type="evidence" value="ECO:0007669"/>
    <property type="project" value="UniProtKB-KW"/>
</dbReference>
<dbReference type="InterPro" id="IPR010902">
    <property type="entry name" value="NUMOD4"/>
</dbReference>
<name>A0ABW6K1A7_9BACI</name>
<keyword evidence="2" id="KW-0255">Endonuclease</keyword>
<dbReference type="Proteomes" id="UP001601058">
    <property type="component" value="Unassembled WGS sequence"/>
</dbReference>
<sequence length="173" mass="19769">MREINGYEGFYSINEQGVIRNVRTGKIKKHTLQNSGYMSVSLYKNGHRKTFLVHRLIAETFLPNPNNLKTVNHIDGNKINNDLSNLEWASHSENHLHAYRELGRKTWLEGLYGASNFNSKSVIMFSKNGEFLAEYGALREAERKTGVRENNIRRAIKYKGTAGGYVWKYGGVS</sequence>
<keyword evidence="3" id="KW-1185">Reference proteome</keyword>
<dbReference type="Gene3D" id="1.10.10.10">
    <property type="entry name" value="Winged helix-like DNA-binding domain superfamily/Winged helix DNA-binding domain"/>
    <property type="match status" value="1"/>
</dbReference>
<comment type="caution">
    <text evidence="2">The sequence shown here is derived from an EMBL/GenBank/DDBJ whole genome shotgun (WGS) entry which is preliminary data.</text>
</comment>
<dbReference type="SMART" id="SM00507">
    <property type="entry name" value="HNHc"/>
    <property type="match status" value="1"/>
</dbReference>